<protein>
    <submittedName>
        <fullName evidence="7">TM2 domain-containing protein</fullName>
    </submittedName>
</protein>
<dbReference type="GO" id="GO:0016020">
    <property type="term" value="C:membrane"/>
    <property type="evidence" value="ECO:0007669"/>
    <property type="project" value="UniProtKB-SubCell"/>
</dbReference>
<evidence type="ECO:0000256" key="5">
    <source>
        <dbReference type="SAM" id="Phobius"/>
    </source>
</evidence>
<sequence length="69" mass="7544">MSEKNFLVTLLLAILIGELGIHRFYAGKIGTGLLMLFTLGGCGIWWIIDIIIVATGNFKDSKGLSIVNY</sequence>
<dbReference type="RefSeq" id="WP_353892562.1">
    <property type="nucleotide sequence ID" value="NZ_CP159485.1"/>
</dbReference>
<comment type="subcellular location">
    <subcellularLocation>
        <location evidence="1">Membrane</location>
        <topology evidence="1">Multi-pass membrane protein</topology>
    </subcellularLocation>
</comment>
<reference evidence="7" key="1">
    <citation type="journal article" date="2018" name="Antonie Van Leeuwenhoek">
        <title>Proteinivorax hydrogeniformans sp. nov., an anaerobic, haloalkaliphilic bacterium fermenting proteinaceous compounds with high hydrogen production.</title>
        <authorList>
            <person name="Boltyanskaya Y."/>
            <person name="Detkova E."/>
            <person name="Pimenov N."/>
            <person name="Kevbrin V."/>
        </authorList>
    </citation>
    <scope>NUCLEOTIDE SEQUENCE</scope>
    <source>
        <strain evidence="7">Z-710</strain>
    </source>
</reference>
<accession>A0AAU8HRF6</accession>
<evidence type="ECO:0000256" key="2">
    <source>
        <dbReference type="ARBA" id="ARBA00022692"/>
    </source>
</evidence>
<dbReference type="Pfam" id="PF05154">
    <property type="entry name" value="TM2"/>
    <property type="match status" value="1"/>
</dbReference>
<evidence type="ECO:0000256" key="1">
    <source>
        <dbReference type="ARBA" id="ARBA00004141"/>
    </source>
</evidence>
<evidence type="ECO:0000256" key="4">
    <source>
        <dbReference type="ARBA" id="ARBA00023136"/>
    </source>
</evidence>
<dbReference type="PANTHER" id="PTHR21016:SF25">
    <property type="entry name" value="TM2 DOMAIN-CONTAINING PROTEIN DDB_G0277895-RELATED"/>
    <property type="match status" value="1"/>
</dbReference>
<name>A0AAU8HRF6_9FIRM</name>
<dbReference type="InterPro" id="IPR007829">
    <property type="entry name" value="TM2"/>
</dbReference>
<organism evidence="7">
    <name type="scientific">Proteinivorax hydrogeniformans</name>
    <dbReference type="NCBI Taxonomy" id="1826727"/>
    <lineage>
        <taxon>Bacteria</taxon>
        <taxon>Bacillati</taxon>
        <taxon>Bacillota</taxon>
        <taxon>Clostridia</taxon>
        <taxon>Eubacteriales</taxon>
        <taxon>Proteinivoracaceae</taxon>
        <taxon>Proteinivorax</taxon>
    </lineage>
</organism>
<dbReference type="AlphaFoldDB" id="A0AAU8HRF6"/>
<evidence type="ECO:0000313" key="7">
    <source>
        <dbReference type="EMBL" id="XCI27985.1"/>
    </source>
</evidence>
<keyword evidence="2 5" id="KW-0812">Transmembrane</keyword>
<dbReference type="PANTHER" id="PTHR21016">
    <property type="entry name" value="BETA-AMYLOID BINDING PROTEIN-RELATED"/>
    <property type="match status" value="1"/>
</dbReference>
<reference evidence="7" key="2">
    <citation type="submission" date="2024-06" db="EMBL/GenBank/DDBJ databases">
        <authorList>
            <person name="Petrova K.O."/>
            <person name="Toshchakov S.V."/>
            <person name="Boltjanskaja Y.V."/>
            <person name="Kevbrin V.V."/>
        </authorList>
    </citation>
    <scope>NUCLEOTIDE SEQUENCE</scope>
    <source>
        <strain evidence="7">Z-710</strain>
    </source>
</reference>
<evidence type="ECO:0000256" key="3">
    <source>
        <dbReference type="ARBA" id="ARBA00022989"/>
    </source>
</evidence>
<keyword evidence="3 5" id="KW-1133">Transmembrane helix</keyword>
<evidence type="ECO:0000259" key="6">
    <source>
        <dbReference type="Pfam" id="PF05154"/>
    </source>
</evidence>
<proteinExistence type="predicted"/>
<feature type="domain" description="TM2" evidence="6">
    <location>
        <begin position="3"/>
        <end position="51"/>
    </location>
</feature>
<keyword evidence="4 5" id="KW-0472">Membrane</keyword>
<feature type="transmembrane region" description="Helical" evidence="5">
    <location>
        <begin position="36"/>
        <end position="58"/>
    </location>
</feature>
<dbReference type="EMBL" id="CP159485">
    <property type="protein sequence ID" value="XCI27985.1"/>
    <property type="molecule type" value="Genomic_DNA"/>
</dbReference>
<gene>
    <name evidence="7" type="ORF">PRVXH_001917</name>
</gene>
<dbReference type="InterPro" id="IPR050932">
    <property type="entry name" value="TM2D1-3-like"/>
</dbReference>